<name>A0A918ZPH1_9ACTN</name>
<feature type="compositionally biased region" description="Basic and acidic residues" evidence="1">
    <location>
        <begin position="164"/>
        <end position="175"/>
    </location>
</feature>
<dbReference type="Proteomes" id="UP000603227">
    <property type="component" value="Unassembled WGS sequence"/>
</dbReference>
<dbReference type="Pfam" id="PF07676">
    <property type="entry name" value="PD40"/>
    <property type="match status" value="1"/>
</dbReference>
<organism evidence="2 3">
    <name type="scientific">Streptomyces capitiformicae</name>
    <dbReference type="NCBI Taxonomy" id="2014920"/>
    <lineage>
        <taxon>Bacteria</taxon>
        <taxon>Bacillati</taxon>
        <taxon>Actinomycetota</taxon>
        <taxon>Actinomycetes</taxon>
        <taxon>Kitasatosporales</taxon>
        <taxon>Streptomycetaceae</taxon>
        <taxon>Streptomyces</taxon>
    </lineage>
</organism>
<evidence type="ECO:0000256" key="1">
    <source>
        <dbReference type="SAM" id="MobiDB-lite"/>
    </source>
</evidence>
<evidence type="ECO:0000313" key="2">
    <source>
        <dbReference type="EMBL" id="GHE60687.1"/>
    </source>
</evidence>
<dbReference type="SUPFAM" id="SSF82171">
    <property type="entry name" value="DPP6 N-terminal domain-like"/>
    <property type="match status" value="1"/>
</dbReference>
<feature type="region of interest" description="Disordered" evidence="1">
    <location>
        <begin position="156"/>
        <end position="175"/>
    </location>
</feature>
<reference evidence="2" key="1">
    <citation type="journal article" date="2014" name="Int. J. Syst. Evol. Microbiol.">
        <title>Complete genome sequence of Corynebacterium casei LMG S-19264T (=DSM 44701T), isolated from a smear-ripened cheese.</title>
        <authorList>
            <consortium name="US DOE Joint Genome Institute (JGI-PGF)"/>
            <person name="Walter F."/>
            <person name="Albersmeier A."/>
            <person name="Kalinowski J."/>
            <person name="Ruckert C."/>
        </authorList>
    </citation>
    <scope>NUCLEOTIDE SEQUENCE</scope>
    <source>
        <strain evidence="2">CGMCC 4.7403</strain>
    </source>
</reference>
<accession>A0A918ZPH1</accession>
<protein>
    <submittedName>
        <fullName evidence="2">Uncharacterized protein</fullName>
    </submittedName>
</protein>
<sequence length="175" mass="18774">MEPVSKFSARKATAWPDGVSAWGEPLAARTVAVVTMSWVMRPAASEDVKSGWGGAGYRLTDITNNDLSGRELCDPAFWRDDTTLVCGLQQLTLTSDYSSVAETKELVPANDRSNSTPVPSPDGKSFAFLSSGEGGTVTLFKGDLDSPVAQPVKVADLEPPLDGSDDHRETLVRWN</sequence>
<dbReference type="InterPro" id="IPR011659">
    <property type="entry name" value="WD40"/>
</dbReference>
<keyword evidence="3" id="KW-1185">Reference proteome</keyword>
<comment type="caution">
    <text evidence="2">The sequence shown here is derived from an EMBL/GenBank/DDBJ whole genome shotgun (WGS) entry which is preliminary data.</text>
</comment>
<dbReference type="EMBL" id="BNAT01000051">
    <property type="protein sequence ID" value="GHE60687.1"/>
    <property type="molecule type" value="Genomic_DNA"/>
</dbReference>
<reference evidence="2" key="2">
    <citation type="submission" date="2020-09" db="EMBL/GenBank/DDBJ databases">
        <authorList>
            <person name="Sun Q."/>
            <person name="Zhou Y."/>
        </authorList>
    </citation>
    <scope>NUCLEOTIDE SEQUENCE</scope>
    <source>
        <strain evidence="2">CGMCC 4.7403</strain>
    </source>
</reference>
<dbReference type="AlphaFoldDB" id="A0A918ZPH1"/>
<gene>
    <name evidence="2" type="ORF">GCM10017771_83870</name>
</gene>
<evidence type="ECO:0000313" key="3">
    <source>
        <dbReference type="Proteomes" id="UP000603227"/>
    </source>
</evidence>
<proteinExistence type="predicted"/>